<accession>A0A0D9WPX7</accession>
<dbReference type="InterPro" id="IPR011006">
    <property type="entry name" value="CheY-like_superfamily"/>
</dbReference>
<organism evidence="4 5">
    <name type="scientific">Leersia perrieri</name>
    <dbReference type="NCBI Taxonomy" id="77586"/>
    <lineage>
        <taxon>Eukaryota</taxon>
        <taxon>Viridiplantae</taxon>
        <taxon>Streptophyta</taxon>
        <taxon>Embryophyta</taxon>
        <taxon>Tracheophyta</taxon>
        <taxon>Spermatophyta</taxon>
        <taxon>Magnoliopsida</taxon>
        <taxon>Liliopsida</taxon>
        <taxon>Poales</taxon>
        <taxon>Poaceae</taxon>
        <taxon>BOP clade</taxon>
        <taxon>Oryzoideae</taxon>
        <taxon>Oryzeae</taxon>
        <taxon>Oryzinae</taxon>
        <taxon>Leersia</taxon>
    </lineage>
</organism>
<dbReference type="STRING" id="77586.A0A0D9WPX7"/>
<reference evidence="4" key="3">
    <citation type="submission" date="2015-04" db="UniProtKB">
        <authorList>
            <consortium name="EnsemblPlants"/>
        </authorList>
    </citation>
    <scope>IDENTIFICATION</scope>
</reference>
<dbReference type="GO" id="GO:0000160">
    <property type="term" value="P:phosphorelay signal transduction system"/>
    <property type="evidence" value="ECO:0007669"/>
    <property type="project" value="UniProtKB-KW"/>
</dbReference>
<dbReference type="EnsemblPlants" id="LPERR06G11500.1">
    <property type="protein sequence ID" value="LPERR06G11500.1"/>
    <property type="gene ID" value="LPERR06G11500"/>
</dbReference>
<reference evidence="4 5" key="1">
    <citation type="submission" date="2012-08" db="EMBL/GenBank/DDBJ databases">
        <title>Oryza genome evolution.</title>
        <authorList>
            <person name="Wing R.A."/>
        </authorList>
    </citation>
    <scope>NUCLEOTIDE SEQUENCE</scope>
</reference>
<keyword evidence="5" id="KW-1185">Reference proteome</keyword>
<keyword evidence="2" id="KW-0597">Phosphoprotein</keyword>
<dbReference type="eggNOG" id="ENOG502RRR6">
    <property type="taxonomic scope" value="Eukaryota"/>
</dbReference>
<evidence type="ECO:0000313" key="5">
    <source>
        <dbReference type="Proteomes" id="UP000032180"/>
    </source>
</evidence>
<dbReference type="Gramene" id="LPERR06G11500.1">
    <property type="protein sequence ID" value="LPERR06G11500.1"/>
    <property type="gene ID" value="LPERR06G11500"/>
</dbReference>
<sequence length="502" mass="54178">MAEQMVSFFPDGLRVMVVDDDTKAKTATTILSAQHYSVVATCSTIGAAVCALSGDNGVDVQAILCDIHKVVFSGFDFRHIVETKLHVPVIYLLSMDDAVEGEEAGSLDRLLENATYIVKKPLDPTMMAHLWRVVAWRKCYLEVNMAAPADGDASSGDGESDDDEAIIIEEPQIQFKAVQHERNQKRQLAINNDDDNNRDDEDAHPAKILEHMNVEDWKEACCKLHYRYMTTLFLGGTLAPLWPQKYRAQRQQQKREQLDDRRLFQSSDSVFLKAILPTLNPLPSNPLIPSSIVTASSALFAGGSAAAAAAPFQAPVLHQQPAATAQQVYSGAALQLDSSSQKLFLGALLLPRPSSTSCHHGQRQGSNDRAPPVDDLLAEVGESAHDGAMQNNGAAASSLVAVAPPIRDMADRVEAFTGPDQVAADPAAIVGEQDITFSLEDLLGLDNDALLPLEDGGADDAGAGGEEGGMEIGWDLDLDDFLLMGNNNDLDFQLDDLMAGNE</sequence>
<dbReference type="HOGENOM" id="CLU_027175_0_0_1"/>
<reference evidence="5" key="2">
    <citation type="submission" date="2013-12" db="EMBL/GenBank/DDBJ databases">
        <authorList>
            <person name="Yu Y."/>
            <person name="Lee S."/>
            <person name="de Baynast K."/>
            <person name="Wissotski M."/>
            <person name="Liu L."/>
            <person name="Talag J."/>
            <person name="Goicoechea J."/>
            <person name="Angelova A."/>
            <person name="Jetty R."/>
            <person name="Kudrna D."/>
            <person name="Golser W."/>
            <person name="Rivera L."/>
            <person name="Zhang J."/>
            <person name="Wing R."/>
        </authorList>
    </citation>
    <scope>NUCLEOTIDE SEQUENCE</scope>
</reference>
<evidence type="ECO:0000256" key="1">
    <source>
        <dbReference type="ARBA" id="ARBA00023012"/>
    </source>
</evidence>
<name>A0A0D9WPX7_9ORYZ</name>
<evidence type="ECO:0000313" key="4">
    <source>
        <dbReference type="EnsemblPlants" id="LPERR06G11500.1"/>
    </source>
</evidence>
<dbReference type="PROSITE" id="PS50110">
    <property type="entry name" value="RESPONSE_REGULATORY"/>
    <property type="match status" value="1"/>
</dbReference>
<dbReference type="PANTHER" id="PTHR43874">
    <property type="entry name" value="TWO-COMPONENT RESPONSE REGULATOR"/>
    <property type="match status" value="1"/>
</dbReference>
<dbReference type="InterPro" id="IPR045279">
    <property type="entry name" value="ARR-like"/>
</dbReference>
<feature type="modified residue" description="4-aspartylphosphate" evidence="2">
    <location>
        <position position="66"/>
    </location>
</feature>
<evidence type="ECO:0000256" key="2">
    <source>
        <dbReference type="PROSITE-ProRule" id="PRU00169"/>
    </source>
</evidence>
<dbReference type="AlphaFoldDB" id="A0A0D9WPX7"/>
<dbReference type="GO" id="GO:0009736">
    <property type="term" value="P:cytokinin-activated signaling pathway"/>
    <property type="evidence" value="ECO:0007669"/>
    <property type="project" value="InterPro"/>
</dbReference>
<dbReference type="Gene3D" id="3.40.50.2300">
    <property type="match status" value="1"/>
</dbReference>
<proteinExistence type="predicted"/>
<evidence type="ECO:0000259" key="3">
    <source>
        <dbReference type="PROSITE" id="PS50110"/>
    </source>
</evidence>
<dbReference type="SUPFAM" id="SSF52172">
    <property type="entry name" value="CheY-like"/>
    <property type="match status" value="1"/>
</dbReference>
<feature type="domain" description="Response regulatory" evidence="3">
    <location>
        <begin position="14"/>
        <end position="135"/>
    </location>
</feature>
<dbReference type="Proteomes" id="UP000032180">
    <property type="component" value="Chromosome 6"/>
</dbReference>
<keyword evidence="1" id="KW-0902">Two-component regulatory system</keyword>
<dbReference type="InterPro" id="IPR001789">
    <property type="entry name" value="Sig_transdc_resp-reg_receiver"/>
</dbReference>
<protein>
    <recommendedName>
        <fullName evidence="3">Response regulatory domain-containing protein</fullName>
    </recommendedName>
</protein>
<dbReference type="PANTHER" id="PTHR43874:SF123">
    <property type="entry name" value="TWO-COMPONENT RESPONSE REGULATOR ARR14"/>
    <property type="match status" value="1"/>
</dbReference>